<accession>A0A139WYA1</accession>
<sequence length="294" mass="34914">MGNEIRRSVDELVARYELEPELRDIYVEGKTDKLLLEWFLEQKGQEGFAVYEIDTVDISAQKLFELELNDSKRGRVIALALYLQNMLPKIPPHLTCVADKDFDWLFDIEYICDLLLFTDYSCLEMYLFNEITIDKFLRLSLRLNHVKARDVLYQVSKVLENLYLIRATNEALELKMEWLEKFEDCCNRNANEILFDREKFIIKYLNKNRQITQKGLFINTFEELSAKKVVDLRYKMRGHDFNDVLLWYIRPYLRKEIRNSYNSEILAGALLGCIDVEQLAQESLFQQLISRISM</sequence>
<evidence type="ECO:0008006" key="3">
    <source>
        <dbReference type="Google" id="ProtNLM"/>
    </source>
</evidence>
<dbReference type="EMBL" id="ANNX02000047">
    <property type="protein sequence ID" value="KYC37421.1"/>
    <property type="molecule type" value="Genomic_DNA"/>
</dbReference>
<organism evidence="1 2">
    <name type="scientific">Scytonema hofmannii PCC 7110</name>
    <dbReference type="NCBI Taxonomy" id="128403"/>
    <lineage>
        <taxon>Bacteria</taxon>
        <taxon>Bacillati</taxon>
        <taxon>Cyanobacteriota</taxon>
        <taxon>Cyanophyceae</taxon>
        <taxon>Nostocales</taxon>
        <taxon>Scytonemataceae</taxon>
        <taxon>Scytonema</taxon>
    </lineage>
</organism>
<gene>
    <name evidence="1" type="ORF">WA1_48360</name>
</gene>
<dbReference type="RefSeq" id="WP_017742432.1">
    <property type="nucleotide sequence ID" value="NZ_KQ976354.1"/>
</dbReference>
<evidence type="ECO:0000313" key="1">
    <source>
        <dbReference type="EMBL" id="KYC37421.1"/>
    </source>
</evidence>
<protein>
    <recommendedName>
        <fullName evidence="3">DUF4435 domain-containing protein</fullName>
    </recommendedName>
</protein>
<name>A0A139WYA1_9CYAN</name>
<comment type="caution">
    <text evidence="1">The sequence shown here is derived from an EMBL/GenBank/DDBJ whole genome shotgun (WGS) entry which is preliminary data.</text>
</comment>
<keyword evidence="2" id="KW-1185">Reference proteome</keyword>
<proteinExistence type="predicted"/>
<reference evidence="1 2" key="1">
    <citation type="journal article" date="2013" name="Genome Biol. Evol.">
        <title>Genomes of Stigonematalean cyanobacteria (subsection V) and the evolution of oxygenic photosynthesis from prokaryotes to plastids.</title>
        <authorList>
            <person name="Dagan T."/>
            <person name="Roettger M."/>
            <person name="Stucken K."/>
            <person name="Landan G."/>
            <person name="Koch R."/>
            <person name="Major P."/>
            <person name="Gould S.B."/>
            <person name="Goremykin V.V."/>
            <person name="Rippka R."/>
            <person name="Tandeau de Marsac N."/>
            <person name="Gugger M."/>
            <person name="Lockhart P.J."/>
            <person name="Allen J.F."/>
            <person name="Brune I."/>
            <person name="Maus I."/>
            <person name="Puhler A."/>
            <person name="Martin W.F."/>
        </authorList>
    </citation>
    <scope>NUCLEOTIDE SEQUENCE [LARGE SCALE GENOMIC DNA]</scope>
    <source>
        <strain evidence="1 2">PCC 7110</strain>
    </source>
</reference>
<evidence type="ECO:0000313" key="2">
    <source>
        <dbReference type="Proteomes" id="UP000076925"/>
    </source>
</evidence>
<dbReference type="OrthoDB" id="581541at2"/>
<dbReference type="Proteomes" id="UP000076925">
    <property type="component" value="Unassembled WGS sequence"/>
</dbReference>
<dbReference type="STRING" id="128403.WA1_48360"/>
<dbReference type="AlphaFoldDB" id="A0A139WYA1"/>